<feature type="compositionally biased region" description="Low complexity" evidence="1">
    <location>
        <begin position="179"/>
        <end position="217"/>
    </location>
</feature>
<dbReference type="GO" id="GO:0016787">
    <property type="term" value="F:hydrolase activity"/>
    <property type="evidence" value="ECO:0007669"/>
    <property type="project" value="UniProtKB-KW"/>
</dbReference>
<accession>A0ABR2J362</accession>
<keyword evidence="3" id="KW-1185">Reference proteome</keyword>
<evidence type="ECO:0000313" key="2">
    <source>
        <dbReference type="EMBL" id="KAK8872299.1"/>
    </source>
</evidence>
<dbReference type="PANTHER" id="PTHR31308:SF5">
    <property type="entry name" value="ERGOSTERYL-BETA-GLUCOSIDASE"/>
    <property type="match status" value="1"/>
</dbReference>
<dbReference type="Gene3D" id="3.20.20.80">
    <property type="entry name" value="Glycosidases"/>
    <property type="match status" value="1"/>
</dbReference>
<feature type="region of interest" description="Disordered" evidence="1">
    <location>
        <begin position="163"/>
        <end position="230"/>
    </location>
</feature>
<sequence>MDGAIDPRELSGLCVWPSEYQKLVASTMATLLWAGDALATKLTCQRTPIVSARSSVLNHEDEKAQENEEGEVVSAQTFLQDAFIEAFGCLADAVGHLEACVGFDPMNEPHWGLVNCKISPPGTMGLHIGHSPSLAQSLALGSGYAQKVPFFVKSWWYPTRKSHDSLVDPKGRSVWLPPSSTTDADAGAATASGTGMSRTKPPSSTRTTTLSATTGRAAKVRRSSGIATAL</sequence>
<organism evidence="2 3">
    <name type="scientific">Apiospora arundinis</name>
    <dbReference type="NCBI Taxonomy" id="335852"/>
    <lineage>
        <taxon>Eukaryota</taxon>
        <taxon>Fungi</taxon>
        <taxon>Dikarya</taxon>
        <taxon>Ascomycota</taxon>
        <taxon>Pezizomycotina</taxon>
        <taxon>Sordariomycetes</taxon>
        <taxon>Xylariomycetidae</taxon>
        <taxon>Amphisphaeriales</taxon>
        <taxon>Apiosporaceae</taxon>
        <taxon>Apiospora</taxon>
    </lineage>
</organism>
<name>A0ABR2J362_9PEZI</name>
<comment type="caution">
    <text evidence="2">The sequence shown here is derived from an EMBL/GenBank/DDBJ whole genome shotgun (WGS) entry which is preliminary data.</text>
</comment>
<evidence type="ECO:0000313" key="3">
    <source>
        <dbReference type="Proteomes" id="UP001390339"/>
    </source>
</evidence>
<keyword evidence="2" id="KW-0378">Hydrolase</keyword>
<dbReference type="PANTHER" id="PTHR31308">
    <property type="match status" value="1"/>
</dbReference>
<gene>
    <name evidence="2" type="ORF">PGQ11_002813</name>
</gene>
<evidence type="ECO:0000256" key="1">
    <source>
        <dbReference type="SAM" id="MobiDB-lite"/>
    </source>
</evidence>
<dbReference type="InterPro" id="IPR052066">
    <property type="entry name" value="Glycosphingolipid_Hydrolases"/>
</dbReference>
<protein>
    <submittedName>
        <fullName evidence="2">Glycoside hydrolase superfamily</fullName>
    </submittedName>
</protein>
<dbReference type="EMBL" id="JAPCWZ010000003">
    <property type="protein sequence ID" value="KAK8872299.1"/>
    <property type="molecule type" value="Genomic_DNA"/>
</dbReference>
<dbReference type="Proteomes" id="UP001390339">
    <property type="component" value="Unassembled WGS sequence"/>
</dbReference>
<reference evidence="2 3" key="1">
    <citation type="journal article" date="2024" name="IMA Fungus">
        <title>Apiospora arundinis, a panoply of carbohydrate-active enzymes and secondary metabolites.</title>
        <authorList>
            <person name="Sorensen T."/>
            <person name="Petersen C."/>
            <person name="Muurmann A.T."/>
            <person name="Christiansen J.V."/>
            <person name="Brundto M.L."/>
            <person name="Overgaard C.K."/>
            <person name="Boysen A.T."/>
            <person name="Wollenberg R.D."/>
            <person name="Larsen T.O."/>
            <person name="Sorensen J.L."/>
            <person name="Nielsen K.L."/>
            <person name="Sondergaard T.E."/>
        </authorList>
    </citation>
    <scope>NUCLEOTIDE SEQUENCE [LARGE SCALE GENOMIC DNA]</scope>
    <source>
        <strain evidence="2 3">AAU 773</strain>
    </source>
</reference>
<proteinExistence type="predicted"/>